<evidence type="ECO:0000256" key="1">
    <source>
        <dbReference type="SAM" id="MobiDB-lite"/>
    </source>
</evidence>
<evidence type="ECO:0000313" key="2">
    <source>
        <dbReference type="EMBL" id="KAG6588448.1"/>
    </source>
</evidence>
<feature type="compositionally biased region" description="Basic and acidic residues" evidence="1">
    <location>
        <begin position="1"/>
        <end position="17"/>
    </location>
</feature>
<organism evidence="2 3">
    <name type="scientific">Cucurbita argyrosperma subsp. sororia</name>
    <dbReference type="NCBI Taxonomy" id="37648"/>
    <lineage>
        <taxon>Eukaryota</taxon>
        <taxon>Viridiplantae</taxon>
        <taxon>Streptophyta</taxon>
        <taxon>Embryophyta</taxon>
        <taxon>Tracheophyta</taxon>
        <taxon>Spermatophyta</taxon>
        <taxon>Magnoliopsida</taxon>
        <taxon>eudicotyledons</taxon>
        <taxon>Gunneridae</taxon>
        <taxon>Pentapetalae</taxon>
        <taxon>rosids</taxon>
        <taxon>fabids</taxon>
        <taxon>Cucurbitales</taxon>
        <taxon>Cucurbitaceae</taxon>
        <taxon>Cucurbiteae</taxon>
        <taxon>Cucurbita</taxon>
    </lineage>
</organism>
<evidence type="ECO:0000313" key="3">
    <source>
        <dbReference type="Proteomes" id="UP000685013"/>
    </source>
</evidence>
<reference evidence="2 3" key="1">
    <citation type="journal article" date="2021" name="Hortic Res">
        <title>The domestication of Cucurbita argyrosperma as revealed by the genome of its wild relative.</title>
        <authorList>
            <person name="Barrera-Redondo J."/>
            <person name="Sanchez-de la Vega G."/>
            <person name="Aguirre-Liguori J.A."/>
            <person name="Castellanos-Morales G."/>
            <person name="Gutierrez-Guerrero Y.T."/>
            <person name="Aguirre-Dugua X."/>
            <person name="Aguirre-Planter E."/>
            <person name="Tenaillon M.I."/>
            <person name="Lira-Saade R."/>
            <person name="Eguiarte L.E."/>
        </authorList>
    </citation>
    <scope>NUCLEOTIDE SEQUENCE [LARGE SCALE GENOMIC DNA]</scope>
    <source>
        <strain evidence="2">JBR-2021</strain>
    </source>
</reference>
<feature type="non-terminal residue" evidence="2">
    <location>
        <position position="1"/>
    </location>
</feature>
<proteinExistence type="predicted"/>
<feature type="region of interest" description="Disordered" evidence="1">
    <location>
        <begin position="1"/>
        <end position="25"/>
    </location>
</feature>
<dbReference type="EMBL" id="JAGKQH010000011">
    <property type="protein sequence ID" value="KAG6588448.1"/>
    <property type="molecule type" value="Genomic_DNA"/>
</dbReference>
<accession>A0AAV6MXZ8</accession>
<name>A0AAV6MXZ8_9ROSI</name>
<dbReference type="AlphaFoldDB" id="A0AAV6MXZ8"/>
<gene>
    <name evidence="2" type="ORF">SDJN03_17013</name>
</gene>
<comment type="caution">
    <text evidence="2">The sequence shown here is derived from an EMBL/GenBank/DDBJ whole genome shotgun (WGS) entry which is preliminary data.</text>
</comment>
<keyword evidence="3" id="KW-1185">Reference proteome</keyword>
<dbReference type="Proteomes" id="UP000685013">
    <property type="component" value="Chromosome 11"/>
</dbReference>
<sequence length="86" mass="10048">MKRTRKLDSSEGGRQRDTQTQPNFTEKNWEVGQFNFLLPPKIFHSSRAIFLHFSFISDAAQSAFQLSILISIYPTVMMIETIDFWC</sequence>
<protein>
    <submittedName>
        <fullName evidence="2">Uncharacterized protein</fullName>
    </submittedName>
</protein>